<dbReference type="SUPFAM" id="SSF49452">
    <property type="entry name" value="Starch-binding domain-like"/>
    <property type="match status" value="1"/>
</dbReference>
<evidence type="ECO:0000256" key="4">
    <source>
        <dbReference type="SAM" id="SignalP"/>
    </source>
</evidence>
<gene>
    <name evidence="6" type="ORF">EDD80_10780</name>
</gene>
<sequence>MRLKIYFSLFPFLVLLLSAGQTSGQSASVSGLVADSADQLPLRGAHVKLATPQDSTVQETILNDKGNFLFRNIPGGDYHLTIQFLGYATHSSQLTVKEGQEYQAGTILMGVNATELGLIEVLGKPVPVQIKGDTTEFNAAAYTTPPYSDAEELIKKLPGVEVGADGSVKAQGEEIRKVLVDGKEFFGNDPQIAMKNLPADIIDKIQIIDDQSEQAKFTGFDDGNRIKTMNIVTRPDKRVGQFGRMNASLGNQDRYSAGGNYNYRNGGNRYTVIGMTNNVNQQNFANQDLLGVMGGGGGRGRRNNDFYIGSRNGNTVTNALGVDFNGEWLEDTDISGSYFYNSASNNLDQFTNREYILGKNTNQLNQRESGSESRNFNHRVNLQVEYEIDSMNSISLRPNLSFQDHNSHRTSYSETMLSTGEALNNSRSNNFSDNSGYRFDGGMTFRHRFQKRGRTISMNIDASSNTNRSLSNNNSLNLFYKNGVENRLDTIDQLGNSESGGWGFTSRISYTEPLGEYSRLRTNYSLRNTESSSEREIYDYLVATGQYELLNTDLSNEFLNDYMYHRAGLAYQYSKEKFSVDFGMEYQHAHIENRQVFPEVFDAGRSFSSILPEASLSYEFAERQRLRLSYRTDTDAPSISQLQNVIDNSNPLNIRSGNPDLKQAFAHNFSLRYNSFDRETEQHFFASFSADFSNNRIVNSTFIASGDTTIDGHIVLGKGARFSRPENINGFYALRSHASYGKPIEALKLNVNLNTGLSHTHDVGFLNRESTWSNSYGINQGVSLHSNISENINFGAATNINFNITRNDRQAELDRNYFSQNVSVYGTYIFWKGLRVSTNFNYNYNKGYADGYDERFLLWNASVGKSFLKKENAEIRLSAYDLLNNNTNISRNVTERYIEDSRSNTLQQYFLLSINYHLRSFGSGGEGFRRGGPGGRGGRRSF</sequence>
<evidence type="ECO:0000313" key="6">
    <source>
        <dbReference type="EMBL" id="TCS86547.1"/>
    </source>
</evidence>
<evidence type="ECO:0000313" key="7">
    <source>
        <dbReference type="Proteomes" id="UP000295807"/>
    </source>
</evidence>
<name>A0A4R3KQH2_9SPHI</name>
<feature type="domain" description="Outer membrane protein beta-barrel" evidence="5">
    <location>
        <begin position="447"/>
        <end position="916"/>
    </location>
</feature>
<dbReference type="Proteomes" id="UP000295807">
    <property type="component" value="Unassembled WGS sequence"/>
</dbReference>
<keyword evidence="6" id="KW-0121">Carboxypeptidase</keyword>
<dbReference type="InterPro" id="IPR013784">
    <property type="entry name" value="Carb-bd-like_fold"/>
</dbReference>
<reference evidence="6 7" key="1">
    <citation type="submission" date="2019-03" db="EMBL/GenBank/DDBJ databases">
        <title>Genomic Encyclopedia of Type Strains, Phase IV (KMG-IV): sequencing the most valuable type-strain genomes for metagenomic binning, comparative biology and taxonomic classification.</title>
        <authorList>
            <person name="Goeker M."/>
        </authorList>
    </citation>
    <scope>NUCLEOTIDE SEQUENCE [LARGE SCALE GENOMIC DNA]</scope>
    <source>
        <strain evidence="6 7">DSM 21100</strain>
    </source>
</reference>
<comment type="subcellular location">
    <subcellularLocation>
        <location evidence="1">Cell outer membrane</location>
    </subcellularLocation>
</comment>
<dbReference type="Pfam" id="PF14905">
    <property type="entry name" value="OMP_b-brl_3"/>
    <property type="match status" value="1"/>
</dbReference>
<comment type="caution">
    <text evidence="6">The sequence shown here is derived from an EMBL/GenBank/DDBJ whole genome shotgun (WGS) entry which is preliminary data.</text>
</comment>
<dbReference type="GO" id="GO:0009279">
    <property type="term" value="C:cell outer membrane"/>
    <property type="evidence" value="ECO:0007669"/>
    <property type="project" value="UniProtKB-SubCell"/>
</dbReference>
<dbReference type="InterPro" id="IPR041700">
    <property type="entry name" value="OMP_b-brl_3"/>
</dbReference>
<evidence type="ECO:0000256" key="1">
    <source>
        <dbReference type="ARBA" id="ARBA00004442"/>
    </source>
</evidence>
<organism evidence="6 7">
    <name type="scientific">Anseongella ginsenosidimutans</name>
    <dbReference type="NCBI Taxonomy" id="496056"/>
    <lineage>
        <taxon>Bacteria</taxon>
        <taxon>Pseudomonadati</taxon>
        <taxon>Bacteroidota</taxon>
        <taxon>Sphingobacteriia</taxon>
        <taxon>Sphingobacteriales</taxon>
        <taxon>Sphingobacteriaceae</taxon>
        <taxon>Anseongella</taxon>
    </lineage>
</organism>
<dbReference type="Pfam" id="PF13620">
    <property type="entry name" value="CarboxypepD_reg"/>
    <property type="match status" value="1"/>
</dbReference>
<feature type="chain" id="PRO_5020424145" evidence="4">
    <location>
        <begin position="28"/>
        <end position="942"/>
    </location>
</feature>
<dbReference type="GO" id="GO:0004180">
    <property type="term" value="F:carboxypeptidase activity"/>
    <property type="evidence" value="ECO:0007669"/>
    <property type="project" value="UniProtKB-KW"/>
</dbReference>
<protein>
    <submittedName>
        <fullName evidence="6">Carboxypeptidase family protein</fullName>
    </submittedName>
</protein>
<keyword evidence="3" id="KW-0998">Cell outer membrane</keyword>
<evidence type="ECO:0000256" key="2">
    <source>
        <dbReference type="ARBA" id="ARBA00023136"/>
    </source>
</evidence>
<keyword evidence="2" id="KW-0472">Membrane</keyword>
<dbReference type="InterPro" id="IPR036942">
    <property type="entry name" value="Beta-barrel_TonB_sf"/>
</dbReference>
<dbReference type="AlphaFoldDB" id="A0A4R3KQH2"/>
<dbReference type="SUPFAM" id="SSF56935">
    <property type="entry name" value="Porins"/>
    <property type="match status" value="1"/>
</dbReference>
<evidence type="ECO:0000259" key="5">
    <source>
        <dbReference type="Pfam" id="PF14905"/>
    </source>
</evidence>
<dbReference type="Gene3D" id="2.40.170.20">
    <property type="entry name" value="TonB-dependent receptor, beta-barrel domain"/>
    <property type="match status" value="1"/>
</dbReference>
<accession>A0A4R3KQH2</accession>
<dbReference type="GO" id="GO:0030246">
    <property type="term" value="F:carbohydrate binding"/>
    <property type="evidence" value="ECO:0007669"/>
    <property type="project" value="InterPro"/>
</dbReference>
<keyword evidence="4" id="KW-0732">Signal</keyword>
<keyword evidence="7" id="KW-1185">Reference proteome</keyword>
<keyword evidence="6" id="KW-0645">Protease</keyword>
<dbReference type="Gene3D" id="2.60.40.1120">
    <property type="entry name" value="Carboxypeptidase-like, regulatory domain"/>
    <property type="match status" value="1"/>
</dbReference>
<dbReference type="EMBL" id="SMAD01000007">
    <property type="protein sequence ID" value="TCS86547.1"/>
    <property type="molecule type" value="Genomic_DNA"/>
</dbReference>
<evidence type="ECO:0000256" key="3">
    <source>
        <dbReference type="ARBA" id="ARBA00023237"/>
    </source>
</evidence>
<keyword evidence="6" id="KW-0378">Hydrolase</keyword>
<proteinExistence type="predicted"/>
<feature type="signal peptide" evidence="4">
    <location>
        <begin position="1"/>
        <end position="27"/>
    </location>
</feature>